<organism evidence="4">
    <name type="scientific">Amphimedon queenslandica</name>
    <name type="common">Sponge</name>
    <dbReference type="NCBI Taxonomy" id="400682"/>
    <lineage>
        <taxon>Eukaryota</taxon>
        <taxon>Metazoa</taxon>
        <taxon>Porifera</taxon>
        <taxon>Demospongiae</taxon>
        <taxon>Heteroscleromorpha</taxon>
        <taxon>Haplosclerida</taxon>
        <taxon>Niphatidae</taxon>
        <taxon>Amphimedon</taxon>
    </lineage>
</organism>
<dbReference type="SUPFAM" id="SSF48726">
    <property type="entry name" value="Immunoglobulin"/>
    <property type="match status" value="1"/>
</dbReference>
<dbReference type="InterPro" id="IPR036116">
    <property type="entry name" value="FN3_sf"/>
</dbReference>
<dbReference type="PANTHER" id="PTHR13817">
    <property type="entry name" value="TITIN"/>
    <property type="match status" value="1"/>
</dbReference>
<dbReference type="PROSITE" id="PS50227">
    <property type="entry name" value="G_PROTEIN_RECEP_F2_3"/>
    <property type="match status" value="1"/>
</dbReference>
<dbReference type="GO" id="GO:0016020">
    <property type="term" value="C:membrane"/>
    <property type="evidence" value="ECO:0007669"/>
    <property type="project" value="InterPro"/>
</dbReference>
<feature type="domain" description="Fibronectin type-III" evidence="3">
    <location>
        <begin position="159"/>
        <end position="257"/>
    </location>
</feature>
<dbReference type="InterPro" id="IPR036179">
    <property type="entry name" value="Ig-like_dom_sf"/>
</dbReference>
<dbReference type="PANTHER" id="PTHR13817:SF155">
    <property type="entry name" value="IG-LIKE AND FIBRONECTIN TYPE-III DOMAIN-CONTAINING PROTEIN C25G4.10"/>
    <property type="match status" value="1"/>
</dbReference>
<dbReference type="InParanoid" id="A0A1X7SXR0"/>
<dbReference type="InterPro" id="IPR050964">
    <property type="entry name" value="Striated_Muscle_Regulatory"/>
</dbReference>
<evidence type="ECO:0000256" key="1">
    <source>
        <dbReference type="ARBA" id="ARBA00022737"/>
    </source>
</evidence>
<sequence length="470" mass="50057">GTTLDPTAYTHISVNNQSNSSQLIFSPLEGLDDSGEYTCEVSNGVLTRSRSLLNLTVQVNPSPVGSLMAPTIDITNTSVRLTWTLGFNGNAALTGGSVSYTAISNGVGSGQSSFTGETVIEYTVTGLLPFTTYRFSVSVTNSVGDSTVQTVEATTIANAPNAPTLDSVTPVNSTALEATWRDNTDPMIQSAVITYSVVYYQQGQDSSSVTLTVNAPTTTVMIGGLSKGTHYIVQVYATNTIGSSSSSNLLTTRTNIDYLVACGMETTVSSDHGTFEWPETIPDSTVNISCPNGPSGATANRKCTNNSTWESPNVTFCATSVISNQFRNISKVNVTAENVVSIFENLTDLVMSTTDAADQNTDNIRTVSAILNQTAILLSDPKIIMNLSSSELLMTTENTVQILDSIEEWSPAVVETESNNIINSFERIIDALINQDNFTNVTVVENDIALKGESFQQAVFNGIEFTAASI</sequence>
<keyword evidence="1" id="KW-0677">Repeat</keyword>
<dbReference type="EnsemblMetazoa" id="Aqu2.1.06954_001">
    <property type="protein sequence ID" value="Aqu2.1.06954_001"/>
    <property type="gene ID" value="Aqu2.1.06954"/>
</dbReference>
<proteinExistence type="predicted"/>
<dbReference type="CDD" id="cd00063">
    <property type="entry name" value="FN3"/>
    <property type="match status" value="2"/>
</dbReference>
<reference evidence="4" key="1">
    <citation type="submission" date="2017-05" db="UniProtKB">
        <authorList>
            <consortium name="EnsemblMetazoa"/>
        </authorList>
    </citation>
    <scope>IDENTIFICATION</scope>
</reference>
<dbReference type="InterPro" id="IPR001879">
    <property type="entry name" value="GPCR_2_extracellular_dom"/>
</dbReference>
<accession>A0A1X7SXR0</accession>
<dbReference type="InterPro" id="IPR013783">
    <property type="entry name" value="Ig-like_fold"/>
</dbReference>
<dbReference type="SUPFAM" id="SSF111418">
    <property type="entry name" value="Hormone receptor domain"/>
    <property type="match status" value="1"/>
</dbReference>
<evidence type="ECO:0000259" key="2">
    <source>
        <dbReference type="PROSITE" id="PS50227"/>
    </source>
</evidence>
<dbReference type="Pfam" id="PF00041">
    <property type="entry name" value="fn3"/>
    <property type="match status" value="2"/>
</dbReference>
<dbReference type="PROSITE" id="PS50853">
    <property type="entry name" value="FN3"/>
    <property type="match status" value="2"/>
</dbReference>
<feature type="domain" description="G-protein coupled receptors family 2 profile 1" evidence="2">
    <location>
        <begin position="271"/>
        <end position="321"/>
    </location>
</feature>
<name>A0A1X7SXR0_AMPQE</name>
<dbReference type="eggNOG" id="KOG3510">
    <property type="taxonomic scope" value="Eukaryota"/>
</dbReference>
<evidence type="ECO:0008006" key="5">
    <source>
        <dbReference type="Google" id="ProtNLM"/>
    </source>
</evidence>
<dbReference type="AlphaFoldDB" id="A0A1X7SXR0"/>
<protein>
    <recommendedName>
        <fullName evidence="5">Fibronectin type-III domain-containing protein</fullName>
    </recommendedName>
</protein>
<dbReference type="Gene3D" id="4.10.1240.10">
    <property type="entry name" value="GPCR, family 2, extracellular hormone receptor domain"/>
    <property type="match status" value="1"/>
</dbReference>
<dbReference type="Gene3D" id="2.60.40.10">
    <property type="entry name" value="Immunoglobulins"/>
    <property type="match status" value="3"/>
</dbReference>
<feature type="domain" description="Fibronectin type-III" evidence="3">
    <location>
        <begin position="63"/>
        <end position="157"/>
    </location>
</feature>
<dbReference type="SUPFAM" id="SSF49265">
    <property type="entry name" value="Fibronectin type III"/>
    <property type="match status" value="1"/>
</dbReference>
<dbReference type="InterPro" id="IPR036445">
    <property type="entry name" value="GPCR_2_extracell_dom_sf"/>
</dbReference>
<dbReference type="OrthoDB" id="5843172at2759"/>
<evidence type="ECO:0000259" key="3">
    <source>
        <dbReference type="PROSITE" id="PS50853"/>
    </source>
</evidence>
<evidence type="ECO:0000313" key="4">
    <source>
        <dbReference type="EnsemblMetazoa" id="Aqu2.1.06954_001"/>
    </source>
</evidence>
<dbReference type="InterPro" id="IPR003961">
    <property type="entry name" value="FN3_dom"/>
</dbReference>
<dbReference type="SMART" id="SM00060">
    <property type="entry name" value="FN3"/>
    <property type="match status" value="2"/>
</dbReference>
<dbReference type="GO" id="GO:0004930">
    <property type="term" value="F:G protein-coupled receptor activity"/>
    <property type="evidence" value="ECO:0007669"/>
    <property type="project" value="InterPro"/>
</dbReference>